<dbReference type="RefSeq" id="WP_074109057.1">
    <property type="nucleotide sequence ID" value="NZ_LVWI01000080.1"/>
</dbReference>
<comment type="caution">
    <text evidence="2">The sequence shown here is derived from an EMBL/GenBank/DDBJ whole genome shotgun (WGS) entry which is preliminary data.</text>
</comment>
<reference evidence="2 3" key="1">
    <citation type="submission" date="2016-03" db="EMBL/GenBank/DDBJ databases">
        <authorList>
            <person name="Sant'Anna F.H."/>
            <person name="Ambrosini A."/>
            <person name="Souza R."/>
            <person name="Bach E."/>
            <person name="Fernandes G."/>
            <person name="Balsanelli E."/>
            <person name="Baura V.A."/>
            <person name="Souza E.M."/>
            <person name="Passaglia L."/>
        </authorList>
    </citation>
    <scope>NUCLEOTIDE SEQUENCE [LARGE SCALE GENOMIC DNA]</scope>
    <source>
        <strain evidence="2 3">P26E</strain>
    </source>
</reference>
<organism evidence="2 3">
    <name type="scientific">Paenibacillus helianthi</name>
    <dbReference type="NCBI Taxonomy" id="1349432"/>
    <lineage>
        <taxon>Bacteria</taxon>
        <taxon>Bacillati</taxon>
        <taxon>Bacillota</taxon>
        <taxon>Bacilli</taxon>
        <taxon>Bacillales</taxon>
        <taxon>Paenibacillaceae</taxon>
        <taxon>Paenibacillus</taxon>
    </lineage>
</organism>
<proteinExistence type="predicted"/>
<accession>A0ABX3EIW8</accession>
<protein>
    <submittedName>
        <fullName evidence="2">Uncharacterized protein</fullName>
    </submittedName>
</protein>
<dbReference type="EMBL" id="LVWI01000080">
    <property type="protein sequence ID" value="OKP81464.1"/>
    <property type="molecule type" value="Genomic_DNA"/>
</dbReference>
<gene>
    <name evidence="2" type="ORF">A3844_26290</name>
</gene>
<keyword evidence="3" id="KW-1185">Reference proteome</keyword>
<evidence type="ECO:0000313" key="2">
    <source>
        <dbReference type="EMBL" id="OKP81464.1"/>
    </source>
</evidence>
<dbReference type="Proteomes" id="UP000186058">
    <property type="component" value="Unassembled WGS sequence"/>
</dbReference>
<evidence type="ECO:0000313" key="3">
    <source>
        <dbReference type="Proteomes" id="UP000186058"/>
    </source>
</evidence>
<name>A0ABX3EIW8_9BACL</name>
<evidence type="ECO:0000256" key="1">
    <source>
        <dbReference type="SAM" id="MobiDB-lite"/>
    </source>
</evidence>
<sequence>MTGEAPAYPPDGKSKVPRYPQSKKAVLSSEGRRSRFYMRDTHKTLQQTYIHPSISQWNRSRILPLLPQAVNIFALVLIRLLSITSS</sequence>
<feature type="region of interest" description="Disordered" evidence="1">
    <location>
        <begin position="1"/>
        <end position="26"/>
    </location>
</feature>